<reference evidence="2" key="1">
    <citation type="submission" date="2020-07" db="EMBL/GenBank/DDBJ databases">
        <title>Draft Genome Sequence of a Deep-Sea Yeast, Naganishia (Cryptococcus) liquefaciens strain N6.</title>
        <authorList>
            <person name="Han Y.W."/>
            <person name="Kajitani R."/>
            <person name="Morimoto H."/>
            <person name="Parhat M."/>
            <person name="Tsubouchi H."/>
            <person name="Bakenova O."/>
            <person name="Ogata M."/>
            <person name="Argunhan B."/>
            <person name="Aoki R."/>
            <person name="Kajiwara S."/>
            <person name="Itoh T."/>
            <person name="Iwasaki H."/>
        </authorList>
    </citation>
    <scope>NUCLEOTIDE SEQUENCE</scope>
    <source>
        <strain evidence="2">N6</strain>
    </source>
</reference>
<sequence length="737" mass="81813">MSDEPVSLELPTPVKTAFKTYKGNSSRKKHHGKLAGTRVAPDDVDEGIRKSATKSVRQAKERRGGQVSSTVGSEESELTDIEDPEHGDYGGQEAMRQAKTGRGRTVKIAKYAESDGDSSVEDVAMSSKRTYRASAARVKQATKREAEHEATNSKAASDGSLSSLGSDLDNTDAVRDQASDRRGGRRFARNANQGIKAKPSSKATKPRKKRNEDMQGNASSSLSDTQDEEPARSKRRKAPSKTDDSVGPPAKRRQPSANGAGKGSKKPAASTTSPKKAPTKSAARPDKASLKPQSSTQLTDPFYAIFGSSQLTTSRIMTDSESSDGDERQKVSRLFAGTSLTPQKRKGKGKDKEGEHDDMRGGKRHKGKGRVSEVNGLGGGDAKSSSDDEPAGIVFKRDLTALNGTYVYCKNGRLGLHFGGIVVGFDDFKDMSHAKKKKLKDGIYLIRLPVEQDKVFRKRRDEFFTENDEEFATCTLGETAPEPIMDGPRSDARERLTTPPLPPDLDQVDFDDLDFRVQLQAIRGHLERVIREEYPPAQERIDVFWMRGKQRSFPQWYGNISAHHIDDIFVPELTRWAIRPPLRGQAGDEGGAEASQPVRPTGSARYEELDDNERELYVRKILLNEAIIYCCVKTMNLEQVSLEELMKQWADEDLYPEETEIERKTALMRDLVARKELDQMALDHPDPYSIWATLMQSRNEKRTARGLPLEGERAVETPVKERGGRAARARNNVSYRE</sequence>
<dbReference type="EMBL" id="BLZA01000030">
    <property type="protein sequence ID" value="GHJ88572.1"/>
    <property type="molecule type" value="Genomic_DNA"/>
</dbReference>
<keyword evidence="3" id="KW-1185">Reference proteome</keyword>
<accession>A0A8H3YHV3</accession>
<name>A0A8H3YHV3_9TREE</name>
<comment type="caution">
    <text evidence="2">The sequence shown here is derived from an EMBL/GenBank/DDBJ whole genome shotgun (WGS) entry which is preliminary data.</text>
</comment>
<dbReference type="OrthoDB" id="2593517at2759"/>
<protein>
    <submittedName>
        <fullName evidence="2">Uncharacterized protein</fullName>
    </submittedName>
</protein>
<feature type="compositionally biased region" description="Basic and acidic residues" evidence="1">
    <location>
        <begin position="142"/>
        <end position="151"/>
    </location>
</feature>
<feature type="compositionally biased region" description="Polar residues" evidence="1">
    <location>
        <begin position="214"/>
        <end position="224"/>
    </location>
</feature>
<evidence type="ECO:0000313" key="2">
    <source>
        <dbReference type="EMBL" id="GHJ88572.1"/>
    </source>
</evidence>
<feature type="compositionally biased region" description="Basic and acidic residues" evidence="1">
    <location>
        <begin position="172"/>
        <end position="182"/>
    </location>
</feature>
<feature type="compositionally biased region" description="Polar residues" evidence="1">
    <location>
        <begin position="307"/>
        <end position="320"/>
    </location>
</feature>
<evidence type="ECO:0000256" key="1">
    <source>
        <dbReference type="SAM" id="MobiDB-lite"/>
    </source>
</evidence>
<feature type="compositionally biased region" description="Basic and acidic residues" evidence="1">
    <location>
        <begin position="350"/>
        <end position="361"/>
    </location>
</feature>
<proteinExistence type="predicted"/>
<feature type="compositionally biased region" description="Basic and acidic residues" evidence="1">
    <location>
        <begin position="710"/>
        <end position="724"/>
    </location>
</feature>
<feature type="region of interest" description="Disordered" evidence="1">
    <location>
        <begin position="702"/>
        <end position="737"/>
    </location>
</feature>
<dbReference type="AlphaFoldDB" id="A0A8H3YHV3"/>
<feature type="compositionally biased region" description="Low complexity" evidence="1">
    <location>
        <begin position="157"/>
        <end position="168"/>
    </location>
</feature>
<dbReference type="Proteomes" id="UP000620104">
    <property type="component" value="Unassembled WGS sequence"/>
</dbReference>
<feature type="region of interest" description="Disordered" evidence="1">
    <location>
        <begin position="581"/>
        <end position="606"/>
    </location>
</feature>
<evidence type="ECO:0000313" key="3">
    <source>
        <dbReference type="Proteomes" id="UP000620104"/>
    </source>
</evidence>
<organism evidence="2 3">
    <name type="scientific">Naganishia liquefaciens</name>
    <dbReference type="NCBI Taxonomy" id="104408"/>
    <lineage>
        <taxon>Eukaryota</taxon>
        <taxon>Fungi</taxon>
        <taxon>Dikarya</taxon>
        <taxon>Basidiomycota</taxon>
        <taxon>Agaricomycotina</taxon>
        <taxon>Tremellomycetes</taxon>
        <taxon>Filobasidiales</taxon>
        <taxon>Filobasidiaceae</taxon>
        <taxon>Naganishia</taxon>
    </lineage>
</organism>
<feature type="region of interest" description="Disordered" evidence="1">
    <location>
        <begin position="21"/>
        <end position="389"/>
    </location>
</feature>
<feature type="compositionally biased region" description="Acidic residues" evidence="1">
    <location>
        <begin position="74"/>
        <end position="85"/>
    </location>
</feature>
<gene>
    <name evidence="2" type="ORF">NliqN6_4974</name>
</gene>